<reference evidence="4" key="1">
    <citation type="journal article" date="2020" name="PLoS Negl. Trop. Dis.">
        <title>High-quality nuclear genome for Sarcoptes scabiei-A critical resource for a neglected parasite.</title>
        <authorList>
            <person name="Korhonen P.K."/>
            <person name="Gasser R.B."/>
            <person name="Ma G."/>
            <person name="Wang T."/>
            <person name="Stroehlein A.J."/>
            <person name="Young N.D."/>
            <person name="Ang C.S."/>
            <person name="Fernando D.D."/>
            <person name="Lu H.C."/>
            <person name="Taylor S."/>
            <person name="Reynolds S.L."/>
            <person name="Mofiz E."/>
            <person name="Najaraj S.H."/>
            <person name="Gowda H."/>
            <person name="Madugundu A."/>
            <person name="Renuse S."/>
            <person name="Holt D."/>
            <person name="Pandey A."/>
            <person name="Papenfuss A.T."/>
            <person name="Fischer K."/>
        </authorList>
    </citation>
    <scope>NUCLEOTIDE SEQUENCE [LARGE SCALE GENOMIC DNA]</scope>
</reference>
<evidence type="ECO:0000256" key="1">
    <source>
        <dbReference type="SAM" id="Phobius"/>
    </source>
</evidence>
<feature type="transmembrane region" description="Helical" evidence="1">
    <location>
        <begin position="403"/>
        <end position="422"/>
    </location>
</feature>
<protein>
    <recommendedName>
        <fullName evidence="5">Gustatory receptor</fullName>
    </recommendedName>
</protein>
<evidence type="ECO:0000313" key="2">
    <source>
        <dbReference type="EMBL" id="KAF7489503.1"/>
    </source>
</evidence>
<evidence type="ECO:0000313" key="4">
    <source>
        <dbReference type="Proteomes" id="UP000070412"/>
    </source>
</evidence>
<evidence type="ECO:0008006" key="5">
    <source>
        <dbReference type="Google" id="ProtNLM"/>
    </source>
</evidence>
<feature type="transmembrane region" description="Helical" evidence="1">
    <location>
        <begin position="97"/>
        <end position="118"/>
    </location>
</feature>
<feature type="transmembrane region" description="Helical" evidence="1">
    <location>
        <begin position="154"/>
        <end position="175"/>
    </location>
</feature>
<gene>
    <name evidence="2" type="ORF">SSS_5040</name>
</gene>
<dbReference type="EnsemblMetazoa" id="SSS_5040s_mrna">
    <property type="protein sequence ID" value="KAF7489503.1"/>
    <property type="gene ID" value="SSS_5040"/>
</dbReference>
<reference evidence="3" key="3">
    <citation type="submission" date="2022-06" db="UniProtKB">
        <authorList>
            <consortium name="EnsemblMetazoa"/>
        </authorList>
    </citation>
    <scope>IDENTIFICATION</scope>
</reference>
<dbReference type="AlphaFoldDB" id="A0A834R8S0"/>
<dbReference type="EMBL" id="WVUK01000064">
    <property type="protein sequence ID" value="KAF7489503.1"/>
    <property type="molecule type" value="Genomic_DNA"/>
</dbReference>
<evidence type="ECO:0000313" key="3">
    <source>
        <dbReference type="EnsemblMetazoa" id="KAF7489503.1"/>
    </source>
</evidence>
<feature type="transmembrane region" description="Helical" evidence="1">
    <location>
        <begin position="277"/>
        <end position="296"/>
    </location>
</feature>
<name>A0A834R8S0_SARSC</name>
<feature type="transmembrane region" description="Helical" evidence="1">
    <location>
        <begin position="181"/>
        <end position="203"/>
    </location>
</feature>
<feature type="transmembrane region" description="Helical" evidence="1">
    <location>
        <begin position="305"/>
        <end position="326"/>
    </location>
</feature>
<accession>A0A834R8S0</accession>
<sequence>MEFNNWRSYKIEKISEIFELIFHFRCRYEARLNTSVEEFRSREIKKSIRTFFPAIYQFAYSLILILMLVVIIFWPKLQNFIELETLQRSYHVDRLDLLYKFLLFPMIFYEFYWLFIVVSVMKYRDTFYPFCVYFIDNNHERLPKSIRGQIVKNFIHRSFIFGTIYRLIFYGNLIHPFVKQTFLLLSNQTSLISFFSNVVYILVSSEYVKSTLGFILIMLFCFVFIIKFLNVKLDYFLRKEVQEELMWANNQYISRTIREEYHRIFAEINQLNQTVRIYLFLLDFFAKYGLVFTVIFHRFQRETNAFIISALVLNVLVIGSENYIFFNVTLLPEKNKRFYELLNSWNAKRQLRKTIKWRRIRSRCSEISMKRFEIRSNLFVQSVIDCPLSIDCGPYEFNKKTHIEIIATAIVFILLFYKKILLNIDSYKNY</sequence>
<keyword evidence="1" id="KW-0472">Membrane</keyword>
<feature type="transmembrane region" description="Helical" evidence="1">
    <location>
        <begin position="210"/>
        <end position="229"/>
    </location>
</feature>
<keyword evidence="1" id="KW-0812">Transmembrane</keyword>
<organism evidence="2">
    <name type="scientific">Sarcoptes scabiei</name>
    <name type="common">Itch mite</name>
    <name type="synonym">Acarus scabiei</name>
    <dbReference type="NCBI Taxonomy" id="52283"/>
    <lineage>
        <taxon>Eukaryota</taxon>
        <taxon>Metazoa</taxon>
        <taxon>Ecdysozoa</taxon>
        <taxon>Arthropoda</taxon>
        <taxon>Chelicerata</taxon>
        <taxon>Arachnida</taxon>
        <taxon>Acari</taxon>
        <taxon>Acariformes</taxon>
        <taxon>Sarcoptiformes</taxon>
        <taxon>Astigmata</taxon>
        <taxon>Psoroptidia</taxon>
        <taxon>Sarcoptoidea</taxon>
        <taxon>Sarcoptidae</taxon>
        <taxon>Sarcoptinae</taxon>
        <taxon>Sarcoptes</taxon>
    </lineage>
</organism>
<keyword evidence="1" id="KW-1133">Transmembrane helix</keyword>
<proteinExistence type="predicted"/>
<reference evidence="2" key="2">
    <citation type="submission" date="2020-01" db="EMBL/GenBank/DDBJ databases">
        <authorList>
            <person name="Korhonen P.K.K."/>
            <person name="Guangxu M.G."/>
            <person name="Wang T.W."/>
            <person name="Stroehlein A.J.S."/>
            <person name="Young N.D."/>
            <person name="Ang C.-S.A."/>
            <person name="Fernando D.W.F."/>
            <person name="Lu H.L."/>
            <person name="Taylor S.T."/>
            <person name="Ehtesham M.E.M."/>
            <person name="Najaraj S.H.N."/>
            <person name="Harsha G.H.G."/>
            <person name="Madugundu A.M."/>
            <person name="Renuse S.R."/>
            <person name="Holt D.H."/>
            <person name="Pandey A.P."/>
            <person name="Papenfuss A.P."/>
            <person name="Gasser R.B.G."/>
            <person name="Fischer K.F."/>
        </authorList>
    </citation>
    <scope>NUCLEOTIDE SEQUENCE</scope>
    <source>
        <strain evidence="2">SSS_KF_BRIS2020</strain>
    </source>
</reference>
<keyword evidence="4" id="KW-1185">Reference proteome</keyword>
<feature type="transmembrane region" description="Helical" evidence="1">
    <location>
        <begin position="50"/>
        <end position="77"/>
    </location>
</feature>
<dbReference type="Proteomes" id="UP000070412">
    <property type="component" value="Unassembled WGS sequence"/>
</dbReference>